<comment type="caution">
    <text evidence="1">The sequence shown here is derived from an EMBL/GenBank/DDBJ whole genome shotgun (WGS) entry which is preliminary data.</text>
</comment>
<evidence type="ECO:0000313" key="1">
    <source>
        <dbReference type="EMBL" id="CAG8463217.1"/>
    </source>
</evidence>
<keyword evidence="2" id="KW-1185">Reference proteome</keyword>
<proteinExistence type="predicted"/>
<dbReference type="Proteomes" id="UP000789759">
    <property type="component" value="Unassembled WGS sequence"/>
</dbReference>
<accession>A0A9N8VWY6</accession>
<sequence>MALKSYATNVKIKLFSTKTISKAMKTFIAILFLFAIIFILLGTSESAAFARNRTHALTNVKMRGA</sequence>
<organism evidence="1 2">
    <name type="scientific">Cetraspora pellucida</name>
    <dbReference type="NCBI Taxonomy" id="1433469"/>
    <lineage>
        <taxon>Eukaryota</taxon>
        <taxon>Fungi</taxon>
        <taxon>Fungi incertae sedis</taxon>
        <taxon>Mucoromycota</taxon>
        <taxon>Glomeromycotina</taxon>
        <taxon>Glomeromycetes</taxon>
        <taxon>Diversisporales</taxon>
        <taxon>Gigasporaceae</taxon>
        <taxon>Cetraspora</taxon>
    </lineage>
</organism>
<dbReference type="EMBL" id="CAJVQA010000223">
    <property type="protein sequence ID" value="CAG8463217.1"/>
    <property type="molecule type" value="Genomic_DNA"/>
</dbReference>
<protein>
    <submittedName>
        <fullName evidence="1">24672_t:CDS:1</fullName>
    </submittedName>
</protein>
<name>A0A9N8VWY6_9GLOM</name>
<evidence type="ECO:0000313" key="2">
    <source>
        <dbReference type="Proteomes" id="UP000789759"/>
    </source>
</evidence>
<gene>
    <name evidence="1" type="ORF">CPELLU_LOCUS722</name>
</gene>
<dbReference type="AlphaFoldDB" id="A0A9N8VWY6"/>
<reference evidence="1" key="1">
    <citation type="submission" date="2021-06" db="EMBL/GenBank/DDBJ databases">
        <authorList>
            <person name="Kallberg Y."/>
            <person name="Tangrot J."/>
            <person name="Rosling A."/>
        </authorList>
    </citation>
    <scope>NUCLEOTIDE SEQUENCE</scope>
    <source>
        <strain evidence="1">FL966</strain>
    </source>
</reference>